<reference evidence="1" key="1">
    <citation type="submission" date="2013-12" db="EMBL/GenBank/DDBJ databases">
        <title>A Varibaculum cambriense genome reconstructed from a premature infant gut community with otherwise low bacterial novelty that shifts toward anaerobic metabolism during the third week of life.</title>
        <authorList>
            <person name="Brown C.T."/>
            <person name="Sharon I."/>
            <person name="Thomas B.C."/>
            <person name="Castelle C.J."/>
            <person name="Morowitz M.J."/>
            <person name="Banfield J.F."/>
        </authorList>
    </citation>
    <scope>NUCLEOTIDE SEQUENCE</scope>
</reference>
<evidence type="ECO:0000313" key="1">
    <source>
        <dbReference type="EMBL" id="ETJ42809.1"/>
    </source>
</evidence>
<dbReference type="AlphaFoldDB" id="W1YNS2"/>
<gene>
    <name evidence="1" type="ORF">Q604_UNBC03211G0001</name>
</gene>
<sequence>MCERMKKGPTVKSARFFKYIFEKRELASKPFMPHFD</sequence>
<proteinExistence type="predicted"/>
<dbReference type="EMBL" id="AZMM01003211">
    <property type="protein sequence ID" value="ETJ42809.1"/>
    <property type="molecule type" value="Genomic_DNA"/>
</dbReference>
<accession>W1YNS2</accession>
<protein>
    <submittedName>
        <fullName evidence="1">Uncharacterized protein</fullName>
    </submittedName>
</protein>
<name>W1YNS2_9ZZZZ</name>
<comment type="caution">
    <text evidence="1">The sequence shown here is derived from an EMBL/GenBank/DDBJ whole genome shotgun (WGS) entry which is preliminary data.</text>
</comment>
<feature type="non-terminal residue" evidence="1">
    <location>
        <position position="36"/>
    </location>
</feature>
<organism evidence="1">
    <name type="scientific">human gut metagenome</name>
    <dbReference type="NCBI Taxonomy" id="408170"/>
    <lineage>
        <taxon>unclassified sequences</taxon>
        <taxon>metagenomes</taxon>
        <taxon>organismal metagenomes</taxon>
    </lineage>
</organism>